<dbReference type="EMBL" id="UYSL01019797">
    <property type="protein sequence ID" value="VDL69966.1"/>
    <property type="molecule type" value="Genomic_DNA"/>
</dbReference>
<evidence type="ECO:0000256" key="1">
    <source>
        <dbReference type="SAM" id="MobiDB-lite"/>
    </source>
</evidence>
<accession>A0A0N4XUI3</accession>
<name>A0A0N4XUI3_NIPBR</name>
<evidence type="ECO:0000313" key="3">
    <source>
        <dbReference type="Proteomes" id="UP000271162"/>
    </source>
</evidence>
<sequence>MEDQDSQETTEIQEALDSQEATATPDPMEMLAAQEAATIAHLLALLQDIKLV</sequence>
<keyword evidence="3" id="KW-1185">Reference proteome</keyword>
<reference evidence="4" key="1">
    <citation type="submission" date="2017-02" db="UniProtKB">
        <authorList>
            <consortium name="WormBaseParasite"/>
        </authorList>
    </citation>
    <scope>IDENTIFICATION</scope>
</reference>
<dbReference type="AlphaFoldDB" id="A0A0N4XUI3"/>
<evidence type="ECO:0000313" key="4">
    <source>
        <dbReference type="WBParaSite" id="NBR_0000637601-mRNA-1"/>
    </source>
</evidence>
<protein>
    <submittedName>
        <fullName evidence="4">CHM2A protein</fullName>
    </submittedName>
</protein>
<proteinExistence type="predicted"/>
<dbReference type="Proteomes" id="UP000271162">
    <property type="component" value="Unassembled WGS sequence"/>
</dbReference>
<reference evidence="2 3" key="2">
    <citation type="submission" date="2018-11" db="EMBL/GenBank/DDBJ databases">
        <authorList>
            <consortium name="Pathogen Informatics"/>
        </authorList>
    </citation>
    <scope>NUCLEOTIDE SEQUENCE [LARGE SCALE GENOMIC DNA]</scope>
</reference>
<gene>
    <name evidence="2" type="ORF">NBR_LOCUS6377</name>
</gene>
<feature type="region of interest" description="Disordered" evidence="1">
    <location>
        <begin position="1"/>
        <end position="30"/>
    </location>
</feature>
<evidence type="ECO:0000313" key="2">
    <source>
        <dbReference type="EMBL" id="VDL69966.1"/>
    </source>
</evidence>
<organism evidence="4">
    <name type="scientific">Nippostrongylus brasiliensis</name>
    <name type="common">Rat hookworm</name>
    <dbReference type="NCBI Taxonomy" id="27835"/>
    <lineage>
        <taxon>Eukaryota</taxon>
        <taxon>Metazoa</taxon>
        <taxon>Ecdysozoa</taxon>
        <taxon>Nematoda</taxon>
        <taxon>Chromadorea</taxon>
        <taxon>Rhabditida</taxon>
        <taxon>Rhabditina</taxon>
        <taxon>Rhabditomorpha</taxon>
        <taxon>Strongyloidea</taxon>
        <taxon>Heligmosomidae</taxon>
        <taxon>Nippostrongylus</taxon>
    </lineage>
</organism>
<dbReference type="WBParaSite" id="NBR_0000637601-mRNA-1">
    <property type="protein sequence ID" value="NBR_0000637601-mRNA-1"/>
    <property type="gene ID" value="NBR_0000637601"/>
</dbReference>